<feature type="transmembrane region" description="Helical" evidence="10">
    <location>
        <begin position="137"/>
        <end position="161"/>
    </location>
</feature>
<dbReference type="InterPro" id="IPR017452">
    <property type="entry name" value="GPCR_Rhodpsn_7TM"/>
</dbReference>
<protein>
    <recommendedName>
        <fullName evidence="11">G-protein coupled receptors family 1 profile domain-containing protein</fullName>
    </recommendedName>
</protein>
<evidence type="ECO:0000256" key="1">
    <source>
        <dbReference type="ARBA" id="ARBA00004141"/>
    </source>
</evidence>
<evidence type="ECO:0000256" key="3">
    <source>
        <dbReference type="ARBA" id="ARBA00022989"/>
    </source>
</evidence>
<evidence type="ECO:0000256" key="8">
    <source>
        <dbReference type="RuleBase" id="RU000688"/>
    </source>
</evidence>
<dbReference type="PROSITE" id="PS50262">
    <property type="entry name" value="G_PROTEIN_RECEP_F1_2"/>
    <property type="match status" value="1"/>
</dbReference>
<feature type="non-terminal residue" evidence="12">
    <location>
        <position position="284"/>
    </location>
</feature>
<sequence>MKKSPSHYFVLFLASLDLISCCIGMPSELGDLMQPYTFSLPIVCKLLRFVLSFTVISSCIILISVGFDRYYKVCKPFKGFPIRKVKILCVVAMAVGAILSWPALVLYGLKTVETGYPGLVGTECSTADEIKGSLFPLIYYGTLILAFLVTFAIFTLLYSRIGIEIRNRRRMTIGDNSSSPAAKDMLKTKDPTTSTVVSEEESISALSDDENNRPKSKRSNSLIYIKDFVPFLIANILKYSKTAFHSFSSDTEEIFYNLCVRSYFISNFINPIIYSLLNRNFRKE</sequence>
<dbReference type="PANTHER" id="PTHR24243:SF224">
    <property type="entry name" value="G-PROTEIN COUPLED RECEPTOR 19-RELATED"/>
    <property type="match status" value="1"/>
</dbReference>
<keyword evidence="4 8" id="KW-0297">G-protein coupled receptor</keyword>
<gene>
    <name evidence="12" type="ORF">KUTeg_013175</name>
</gene>
<keyword evidence="7 8" id="KW-0807">Transducer</keyword>
<evidence type="ECO:0000313" key="13">
    <source>
        <dbReference type="Proteomes" id="UP001217089"/>
    </source>
</evidence>
<comment type="similarity">
    <text evidence="8">Belongs to the G-protein coupled receptor 1 family.</text>
</comment>
<keyword evidence="6 8" id="KW-0675">Receptor</keyword>
<dbReference type="Gene3D" id="1.20.1070.10">
    <property type="entry name" value="Rhodopsin 7-helix transmembrane proteins"/>
    <property type="match status" value="1"/>
</dbReference>
<feature type="transmembrane region" description="Helical" evidence="10">
    <location>
        <begin position="87"/>
        <end position="109"/>
    </location>
</feature>
<keyword evidence="2 8" id="KW-0812">Transmembrane</keyword>
<evidence type="ECO:0000256" key="4">
    <source>
        <dbReference type="ARBA" id="ARBA00023040"/>
    </source>
</evidence>
<comment type="subcellular location">
    <subcellularLocation>
        <location evidence="1">Membrane</location>
        <topology evidence="1">Multi-pass membrane protein</topology>
    </subcellularLocation>
</comment>
<evidence type="ECO:0000256" key="5">
    <source>
        <dbReference type="ARBA" id="ARBA00023136"/>
    </source>
</evidence>
<feature type="transmembrane region" description="Helical" evidence="10">
    <location>
        <begin position="7"/>
        <end position="26"/>
    </location>
</feature>
<evidence type="ECO:0000256" key="2">
    <source>
        <dbReference type="ARBA" id="ARBA00022692"/>
    </source>
</evidence>
<dbReference type="PROSITE" id="PS00237">
    <property type="entry name" value="G_PROTEIN_RECEP_F1_1"/>
    <property type="match status" value="1"/>
</dbReference>
<keyword evidence="5 10" id="KW-0472">Membrane</keyword>
<dbReference type="PRINTS" id="PR00237">
    <property type="entry name" value="GPCRRHODOPSN"/>
</dbReference>
<dbReference type="InterPro" id="IPR000276">
    <property type="entry name" value="GPCR_Rhodpsn"/>
</dbReference>
<evidence type="ECO:0000256" key="7">
    <source>
        <dbReference type="ARBA" id="ARBA00023224"/>
    </source>
</evidence>
<organism evidence="12 13">
    <name type="scientific">Tegillarca granosa</name>
    <name type="common">Malaysian cockle</name>
    <name type="synonym">Anadara granosa</name>
    <dbReference type="NCBI Taxonomy" id="220873"/>
    <lineage>
        <taxon>Eukaryota</taxon>
        <taxon>Metazoa</taxon>
        <taxon>Spiralia</taxon>
        <taxon>Lophotrochozoa</taxon>
        <taxon>Mollusca</taxon>
        <taxon>Bivalvia</taxon>
        <taxon>Autobranchia</taxon>
        <taxon>Pteriomorphia</taxon>
        <taxon>Arcoida</taxon>
        <taxon>Arcoidea</taxon>
        <taxon>Arcidae</taxon>
        <taxon>Tegillarca</taxon>
    </lineage>
</organism>
<feature type="region of interest" description="Disordered" evidence="9">
    <location>
        <begin position="176"/>
        <end position="217"/>
    </location>
</feature>
<dbReference type="PANTHER" id="PTHR24243">
    <property type="entry name" value="G-PROTEIN COUPLED RECEPTOR"/>
    <property type="match status" value="1"/>
</dbReference>
<keyword evidence="13" id="KW-1185">Reference proteome</keyword>
<evidence type="ECO:0000259" key="11">
    <source>
        <dbReference type="PROSITE" id="PS50262"/>
    </source>
</evidence>
<keyword evidence="3 10" id="KW-1133">Transmembrane helix</keyword>
<dbReference type="EMBL" id="JARBDR010000657">
    <property type="protein sequence ID" value="KAJ8308301.1"/>
    <property type="molecule type" value="Genomic_DNA"/>
</dbReference>
<name>A0ABQ9ESX8_TEGGR</name>
<reference evidence="12 13" key="1">
    <citation type="submission" date="2022-12" db="EMBL/GenBank/DDBJ databases">
        <title>Chromosome-level genome of Tegillarca granosa.</title>
        <authorList>
            <person name="Kim J."/>
        </authorList>
    </citation>
    <scope>NUCLEOTIDE SEQUENCE [LARGE SCALE GENOMIC DNA]</scope>
    <source>
        <strain evidence="12">Teg-2019</strain>
        <tissue evidence="12">Adductor muscle</tissue>
    </source>
</reference>
<comment type="caution">
    <text evidence="12">The sequence shown here is derived from an EMBL/GenBank/DDBJ whole genome shotgun (WGS) entry which is preliminary data.</text>
</comment>
<evidence type="ECO:0000256" key="6">
    <source>
        <dbReference type="ARBA" id="ARBA00023170"/>
    </source>
</evidence>
<evidence type="ECO:0000313" key="12">
    <source>
        <dbReference type="EMBL" id="KAJ8308301.1"/>
    </source>
</evidence>
<feature type="domain" description="G-protein coupled receptors family 1 profile" evidence="11">
    <location>
        <begin position="1"/>
        <end position="274"/>
    </location>
</feature>
<dbReference type="Pfam" id="PF00001">
    <property type="entry name" value="7tm_1"/>
    <property type="match status" value="1"/>
</dbReference>
<proteinExistence type="inferred from homology"/>
<evidence type="ECO:0000256" key="9">
    <source>
        <dbReference type="SAM" id="MobiDB-lite"/>
    </source>
</evidence>
<accession>A0ABQ9ESX8</accession>
<evidence type="ECO:0000256" key="10">
    <source>
        <dbReference type="SAM" id="Phobius"/>
    </source>
</evidence>
<dbReference type="SUPFAM" id="SSF81321">
    <property type="entry name" value="Family A G protein-coupled receptor-like"/>
    <property type="match status" value="1"/>
</dbReference>
<dbReference type="CDD" id="cd00637">
    <property type="entry name" value="7tm_classA_rhodopsin-like"/>
    <property type="match status" value="1"/>
</dbReference>
<dbReference type="Proteomes" id="UP001217089">
    <property type="component" value="Unassembled WGS sequence"/>
</dbReference>
<feature type="transmembrane region" description="Helical" evidence="10">
    <location>
        <begin position="46"/>
        <end position="67"/>
    </location>
</feature>